<dbReference type="eggNOG" id="COG0510">
    <property type="taxonomic scope" value="Bacteria"/>
</dbReference>
<proteinExistence type="predicted"/>
<gene>
    <name evidence="2" type="ORF">BF93_00830</name>
</gene>
<dbReference type="Gene3D" id="3.90.1200.10">
    <property type="match status" value="1"/>
</dbReference>
<dbReference type="EMBL" id="JDYK01000010">
    <property type="protein sequence ID" value="EWS80941.1"/>
    <property type="molecule type" value="Genomic_DNA"/>
</dbReference>
<dbReference type="SUPFAM" id="SSF56112">
    <property type="entry name" value="Protein kinase-like (PK-like)"/>
    <property type="match status" value="1"/>
</dbReference>
<dbReference type="Pfam" id="PF01636">
    <property type="entry name" value="APH"/>
    <property type="match status" value="1"/>
</dbReference>
<dbReference type="OrthoDB" id="4855696at2"/>
<dbReference type="HOGENOM" id="CLU_822918_0_0_11"/>
<dbReference type="STRING" id="396014.BF93_00830"/>
<feature type="domain" description="Aminoglycoside phosphotransferase" evidence="1">
    <location>
        <begin position="43"/>
        <end position="270"/>
    </location>
</feature>
<dbReference type="Proteomes" id="UP000023067">
    <property type="component" value="Unassembled WGS sequence"/>
</dbReference>
<dbReference type="AlphaFoldDB" id="Z9JT18"/>
<keyword evidence="3" id="KW-1185">Reference proteome</keyword>
<dbReference type="GO" id="GO:0016740">
    <property type="term" value="F:transferase activity"/>
    <property type="evidence" value="ECO:0007669"/>
    <property type="project" value="UniProtKB-KW"/>
</dbReference>
<accession>Z9JT18</accession>
<protein>
    <submittedName>
        <fullName evidence="2">Phosphotransferase</fullName>
    </submittedName>
</protein>
<dbReference type="InterPro" id="IPR011009">
    <property type="entry name" value="Kinase-like_dom_sf"/>
</dbReference>
<dbReference type="PATRIC" id="fig|396014.3.peg.2205"/>
<evidence type="ECO:0000313" key="3">
    <source>
        <dbReference type="Proteomes" id="UP000023067"/>
    </source>
</evidence>
<sequence>MISTAAATDAEHAALGHRLAEAWRCGALVPAAPAPDPAAVVHVTRMGRGESFEAWEIRPEAGPVLTVRIPWQDEALHAPAMAGEVLALERTPEGLGPQPLALHEDAARSPIGRPCLVTTHMPGRILAPEAWTPAHLRAHARRLAELHRTDEPWRAPSWAEETGALFAQWPAQLAPGDPHGLAPLIAAAGQECAAAAEEIDAAPRWTLCHGDLCATNIVWEDGRCAYIDFEWAMADDPARDLAIIGGPVHAGPWYVPMTEEQVAGFVQEYRARCTELGGLVEETSALRSRMRAWTAYERTAMLVHVAGRAEHSALHARVLPQLRGTLAAMLGVA</sequence>
<dbReference type="RefSeq" id="WP_038372690.1">
    <property type="nucleotide sequence ID" value="NZ_KK069995.1"/>
</dbReference>
<keyword evidence="2" id="KW-0808">Transferase</keyword>
<evidence type="ECO:0000259" key="1">
    <source>
        <dbReference type="Pfam" id="PF01636"/>
    </source>
</evidence>
<evidence type="ECO:0000313" key="2">
    <source>
        <dbReference type="EMBL" id="EWS80941.1"/>
    </source>
</evidence>
<comment type="caution">
    <text evidence="2">The sequence shown here is derived from an EMBL/GenBank/DDBJ whole genome shotgun (WGS) entry which is preliminary data.</text>
</comment>
<reference evidence="2 3" key="1">
    <citation type="submission" date="2014-02" db="EMBL/GenBank/DDBJ databases">
        <title>Genome sequence of Brachybacterium phenoliresistens strain W13A50.</title>
        <authorList>
            <person name="Wang X."/>
        </authorList>
    </citation>
    <scope>NUCLEOTIDE SEQUENCE [LARGE SCALE GENOMIC DNA]</scope>
    <source>
        <strain evidence="2 3">W13A50</strain>
    </source>
</reference>
<dbReference type="InterPro" id="IPR002575">
    <property type="entry name" value="Aminoglycoside_PTrfase"/>
</dbReference>
<organism evidence="2 3">
    <name type="scientific">Brachybacterium phenoliresistens</name>
    <dbReference type="NCBI Taxonomy" id="396014"/>
    <lineage>
        <taxon>Bacteria</taxon>
        <taxon>Bacillati</taxon>
        <taxon>Actinomycetota</taxon>
        <taxon>Actinomycetes</taxon>
        <taxon>Micrococcales</taxon>
        <taxon>Dermabacteraceae</taxon>
        <taxon>Brachybacterium</taxon>
    </lineage>
</organism>
<name>Z9JT18_9MICO</name>